<accession>A0A224Y907</accession>
<evidence type="ECO:0000313" key="1">
    <source>
        <dbReference type="EMBL" id="MAA13295.1"/>
    </source>
</evidence>
<organism evidence="1">
    <name type="scientific">Rhipicephalus zambeziensis</name>
    <dbReference type="NCBI Taxonomy" id="60191"/>
    <lineage>
        <taxon>Eukaryota</taxon>
        <taxon>Metazoa</taxon>
        <taxon>Ecdysozoa</taxon>
        <taxon>Arthropoda</taxon>
        <taxon>Chelicerata</taxon>
        <taxon>Arachnida</taxon>
        <taxon>Acari</taxon>
        <taxon>Parasitiformes</taxon>
        <taxon>Ixodida</taxon>
        <taxon>Ixodoidea</taxon>
        <taxon>Ixodidae</taxon>
        <taxon>Rhipicephalinae</taxon>
        <taxon>Rhipicephalus</taxon>
        <taxon>Rhipicephalus</taxon>
    </lineage>
</organism>
<protein>
    <submittedName>
        <fullName evidence="1">Uncharacterized protein</fullName>
    </submittedName>
</protein>
<dbReference type="EMBL" id="GFPF01002149">
    <property type="protein sequence ID" value="MAA13295.1"/>
    <property type="molecule type" value="Transcribed_RNA"/>
</dbReference>
<proteinExistence type="predicted"/>
<name>A0A224Y907_9ACAR</name>
<dbReference type="AlphaFoldDB" id="A0A224Y907"/>
<sequence length="85" mass="10224">MGSREWRPLLAGRQLVEHRVGRQRLLQDSSRIRRVWHRRRRRCRPSKILMFLSRICLSERTQLDVIGFAARVLCALNAAFFICFW</sequence>
<reference evidence="1" key="1">
    <citation type="journal article" date="2017" name="Parasit. Vectors">
        <title>Sialotranscriptomics of Rhipicephalus zambeziensis reveals intricate expression profiles of secretory proteins and suggests tight temporal transcriptional regulation during blood-feeding.</title>
        <authorList>
            <person name="de Castro M.H."/>
            <person name="de Klerk D."/>
            <person name="Pienaar R."/>
            <person name="Rees D.J.G."/>
            <person name="Mans B.J."/>
        </authorList>
    </citation>
    <scope>NUCLEOTIDE SEQUENCE</scope>
    <source>
        <tissue evidence="1">Salivary glands</tissue>
    </source>
</reference>